<name>A0ABD2QHH3_9PLAT</name>
<evidence type="ECO:0000256" key="1">
    <source>
        <dbReference type="ARBA" id="ARBA00010105"/>
    </source>
</evidence>
<dbReference type="PANTHER" id="PTHR11215">
    <property type="entry name" value="METAL DEPENDENT HYDROLASE - RELATED"/>
    <property type="match status" value="1"/>
</dbReference>
<dbReference type="EMBL" id="JBJKFK010000183">
    <property type="protein sequence ID" value="KAL3318977.1"/>
    <property type="molecule type" value="Genomic_DNA"/>
</dbReference>
<reference evidence="2 3" key="1">
    <citation type="submission" date="2024-11" db="EMBL/GenBank/DDBJ databases">
        <title>Adaptive evolution of stress response genes in parasites aligns with host niche diversity.</title>
        <authorList>
            <person name="Hahn C."/>
            <person name="Resl P."/>
        </authorList>
    </citation>
    <scope>NUCLEOTIDE SEQUENCE [LARGE SCALE GENOMIC DNA]</scope>
    <source>
        <strain evidence="2">EGGRZ-B1_66</strain>
        <tissue evidence="2">Body</tissue>
    </source>
</reference>
<accession>A0ABD2QHH3</accession>
<dbReference type="AlphaFoldDB" id="A0ABD2QHH3"/>
<evidence type="ECO:0000313" key="3">
    <source>
        <dbReference type="Proteomes" id="UP001626550"/>
    </source>
</evidence>
<comment type="caution">
    <text evidence="2">The sequence shown here is derived from an EMBL/GenBank/DDBJ whole genome shotgun (WGS) entry which is preliminary data.</text>
</comment>
<organism evidence="2 3">
    <name type="scientific">Cichlidogyrus casuarinus</name>
    <dbReference type="NCBI Taxonomy" id="1844966"/>
    <lineage>
        <taxon>Eukaryota</taxon>
        <taxon>Metazoa</taxon>
        <taxon>Spiralia</taxon>
        <taxon>Lophotrochozoa</taxon>
        <taxon>Platyhelminthes</taxon>
        <taxon>Monogenea</taxon>
        <taxon>Monopisthocotylea</taxon>
        <taxon>Dactylogyridea</taxon>
        <taxon>Ancyrocephalidae</taxon>
        <taxon>Cichlidogyrus</taxon>
    </lineage>
</organism>
<dbReference type="Pfam" id="PF03690">
    <property type="entry name" value="MYG1_exonuc"/>
    <property type="match status" value="1"/>
</dbReference>
<keyword evidence="3" id="KW-1185">Reference proteome</keyword>
<gene>
    <name evidence="2" type="ORF">Ciccas_002354</name>
</gene>
<proteinExistence type="inferred from homology"/>
<dbReference type="Proteomes" id="UP001626550">
    <property type="component" value="Unassembled WGS sequence"/>
</dbReference>
<sequence length="332" mass="37819">MANKIGTHSGTFHCDEVMACMMLKKLPEFAESPIIRTRDKAVLDTCSIVVDVGAEYDHSRRRYDHHQASFNLTMNSICSELPFNKIKLSSAGLIFAHYGKQVIAETLDIEQDHPNMPIIFRKLYQSLIQEVDAIDNGVCIADVKPNYVINTDLASRVGRCNPGWNDTDQEEQPRFEKAMRMVELEFDQAVNFIFRSWLPARSLVKEAYDKRFSSHPSGKLIIFSKDPPIWKDHLLEIESIDKDSVSKPIFCIYPRKDNSWSCQAVPASQQLKFQSRLDLPQPWRGYRDQELDKLIGIEGCVMVHASGFLGIHKNYDGALHMATTALKLSNLI</sequence>
<evidence type="ECO:0000313" key="2">
    <source>
        <dbReference type="EMBL" id="KAL3318977.1"/>
    </source>
</evidence>
<protein>
    <submittedName>
        <fullName evidence="2">Uncharacterized protein</fullName>
    </submittedName>
</protein>
<dbReference type="PANTHER" id="PTHR11215:SF1">
    <property type="entry name" value="MYG1 EXONUCLEASE"/>
    <property type="match status" value="1"/>
</dbReference>
<comment type="similarity">
    <text evidence="1">Belongs to the MYG1 family.</text>
</comment>
<dbReference type="InterPro" id="IPR003226">
    <property type="entry name" value="MYG1_exonuclease"/>
</dbReference>